<dbReference type="CDD" id="cd04496">
    <property type="entry name" value="SSB_OBF"/>
    <property type="match status" value="1"/>
</dbReference>
<dbReference type="PROSITE" id="PS50935">
    <property type="entry name" value="SSB"/>
    <property type="match status" value="1"/>
</dbReference>
<proteinExistence type="inferred from homology"/>
<dbReference type="EMBL" id="LJCR01002288">
    <property type="protein sequence ID" value="KPV48946.1"/>
    <property type="molecule type" value="Genomic_DNA"/>
</dbReference>
<evidence type="ECO:0000256" key="2">
    <source>
        <dbReference type="PROSITE-ProRule" id="PRU00252"/>
    </source>
</evidence>
<comment type="caution">
    <text evidence="4">The sequence shown here is derived from an EMBL/GenBank/DDBJ whole genome shotgun (WGS) entry which is preliminary data.</text>
</comment>
<dbReference type="PANTHER" id="PTHR10302">
    <property type="entry name" value="SINGLE-STRANDED DNA-BINDING PROTEIN"/>
    <property type="match status" value="1"/>
</dbReference>
<accession>A0A0P9EXD2</accession>
<keyword evidence="1 2" id="KW-0238">DNA-binding</keyword>
<gene>
    <name evidence="4" type="ORF">SE17_35340</name>
</gene>
<evidence type="ECO:0000256" key="1">
    <source>
        <dbReference type="ARBA" id="ARBA00023125"/>
    </source>
</evidence>
<dbReference type="SUPFAM" id="SSF50249">
    <property type="entry name" value="Nucleic acid-binding proteins"/>
    <property type="match status" value="1"/>
</dbReference>
<evidence type="ECO:0000313" key="5">
    <source>
        <dbReference type="Proteomes" id="UP000050509"/>
    </source>
</evidence>
<sequence length="94" mass="10799">MAKDLNKVMIIGRLGKDPEMRYTPGGSPVTTFSVAAGRQWKDGSGDMREETEWFNIVTWNKLAEICNEHLRKASRVYIEGRLQTRQWPDQDGQT</sequence>
<organism evidence="4 5">
    <name type="scientific">Kouleothrix aurantiaca</name>
    <dbReference type="NCBI Taxonomy" id="186479"/>
    <lineage>
        <taxon>Bacteria</taxon>
        <taxon>Bacillati</taxon>
        <taxon>Chloroflexota</taxon>
        <taxon>Chloroflexia</taxon>
        <taxon>Chloroflexales</taxon>
        <taxon>Roseiflexineae</taxon>
        <taxon>Roseiflexaceae</taxon>
        <taxon>Kouleothrix</taxon>
    </lineage>
</organism>
<keyword evidence="5" id="KW-1185">Reference proteome</keyword>
<dbReference type="InterPro" id="IPR012340">
    <property type="entry name" value="NA-bd_OB-fold"/>
</dbReference>
<dbReference type="GO" id="GO:0006260">
    <property type="term" value="P:DNA replication"/>
    <property type="evidence" value="ECO:0007669"/>
    <property type="project" value="InterPro"/>
</dbReference>
<evidence type="ECO:0000313" key="4">
    <source>
        <dbReference type="EMBL" id="KPV48946.1"/>
    </source>
</evidence>
<protein>
    <recommendedName>
        <fullName evidence="3">Single-stranded DNA-binding protein</fullName>
    </recommendedName>
</protein>
<dbReference type="InterPro" id="IPR000424">
    <property type="entry name" value="Primosome_PriB/ssb"/>
</dbReference>
<dbReference type="AlphaFoldDB" id="A0A0P9EXD2"/>
<dbReference type="NCBIfam" id="TIGR00621">
    <property type="entry name" value="ssb"/>
    <property type="match status" value="1"/>
</dbReference>
<dbReference type="GO" id="GO:0009295">
    <property type="term" value="C:nucleoid"/>
    <property type="evidence" value="ECO:0007669"/>
    <property type="project" value="TreeGrafter"/>
</dbReference>
<name>A0A0P9EXD2_9CHLR</name>
<evidence type="ECO:0000256" key="3">
    <source>
        <dbReference type="RuleBase" id="RU000524"/>
    </source>
</evidence>
<feature type="non-terminal residue" evidence="4">
    <location>
        <position position="94"/>
    </location>
</feature>
<dbReference type="InterPro" id="IPR011344">
    <property type="entry name" value="ssDNA-bd"/>
</dbReference>
<dbReference type="PIRSF" id="PIRSF002070">
    <property type="entry name" value="SSB"/>
    <property type="match status" value="1"/>
</dbReference>
<dbReference type="Pfam" id="PF00436">
    <property type="entry name" value="SSB"/>
    <property type="match status" value="1"/>
</dbReference>
<dbReference type="GO" id="GO:0003697">
    <property type="term" value="F:single-stranded DNA binding"/>
    <property type="evidence" value="ECO:0007669"/>
    <property type="project" value="InterPro"/>
</dbReference>
<dbReference type="PANTHER" id="PTHR10302:SF27">
    <property type="entry name" value="SINGLE-STRANDED DNA-BINDING PROTEIN"/>
    <property type="match status" value="1"/>
</dbReference>
<reference evidence="4 5" key="1">
    <citation type="submission" date="2015-09" db="EMBL/GenBank/DDBJ databases">
        <title>Draft genome sequence of Kouleothrix aurantiaca JCM 19913.</title>
        <authorList>
            <person name="Hemp J."/>
        </authorList>
    </citation>
    <scope>NUCLEOTIDE SEQUENCE [LARGE SCALE GENOMIC DNA]</scope>
    <source>
        <strain evidence="4 5">COM-B</strain>
    </source>
</reference>
<dbReference type="Gene3D" id="2.40.50.140">
    <property type="entry name" value="Nucleic acid-binding proteins"/>
    <property type="match status" value="1"/>
</dbReference>
<dbReference type="HAMAP" id="MF_00984">
    <property type="entry name" value="SSB"/>
    <property type="match status" value="1"/>
</dbReference>
<dbReference type="Proteomes" id="UP000050509">
    <property type="component" value="Unassembled WGS sequence"/>
</dbReference>